<name>A0AA43TYF8_9LECA</name>
<sequence length="288" mass="32940">MPPVAAFQLEVGMSASSLQPEAVLATFNRFKNIHNTWQISTSATYNAYIACGCACLHEANMLKAQSELREMMLIHDRLVSHTLDVAAERSAAWHGYEDKNFLYNETLKRYHRVQKEYQSLKGRNQYNIHRQQMYITKVLQPCKDQATQKHPVRKLAAFTAAFGLEFVLSRETQQVSQLKERLNAIRCEIRTARTALVEAGNHLMNVRCYANSIKTTIKRTTESINGLGVFLTEEEYRERAAWRDARILATSEAAEAQDQRGHLSCAYCDRQKWQEPKLPIASIGLDLE</sequence>
<reference evidence="2" key="1">
    <citation type="journal article" date="2023" name="Genome Biol. Evol.">
        <title>First Whole Genome Sequence and Flow Cytometry Genome Size Data for the Lichen-Forming Fungus Ramalina farinacea (Ascomycota).</title>
        <authorList>
            <person name="Llewellyn T."/>
            <person name="Mian S."/>
            <person name="Hill R."/>
            <person name="Leitch I.J."/>
            <person name="Gaya E."/>
        </authorList>
    </citation>
    <scope>NUCLEOTIDE SEQUENCE</scope>
    <source>
        <strain evidence="2">LIQ254RAFAR</strain>
    </source>
</reference>
<evidence type="ECO:0000256" key="1">
    <source>
        <dbReference type="SAM" id="Coils"/>
    </source>
</evidence>
<dbReference type="Proteomes" id="UP001161017">
    <property type="component" value="Unassembled WGS sequence"/>
</dbReference>
<gene>
    <name evidence="2" type="ORF">OHK93_003663</name>
</gene>
<organism evidence="2 3">
    <name type="scientific">Ramalina farinacea</name>
    <dbReference type="NCBI Taxonomy" id="258253"/>
    <lineage>
        <taxon>Eukaryota</taxon>
        <taxon>Fungi</taxon>
        <taxon>Dikarya</taxon>
        <taxon>Ascomycota</taxon>
        <taxon>Pezizomycotina</taxon>
        <taxon>Lecanoromycetes</taxon>
        <taxon>OSLEUM clade</taxon>
        <taxon>Lecanoromycetidae</taxon>
        <taxon>Lecanorales</taxon>
        <taxon>Lecanorineae</taxon>
        <taxon>Ramalinaceae</taxon>
        <taxon>Ramalina</taxon>
    </lineage>
</organism>
<protein>
    <submittedName>
        <fullName evidence="2">Uncharacterized protein</fullName>
    </submittedName>
</protein>
<keyword evidence="1" id="KW-0175">Coiled coil</keyword>
<keyword evidence="3" id="KW-1185">Reference proteome</keyword>
<comment type="caution">
    <text evidence="2">The sequence shown here is derived from an EMBL/GenBank/DDBJ whole genome shotgun (WGS) entry which is preliminary data.</text>
</comment>
<dbReference type="AlphaFoldDB" id="A0AA43TYF8"/>
<accession>A0AA43TYF8</accession>
<dbReference type="EMBL" id="JAPUFD010000019">
    <property type="protein sequence ID" value="MDI1492449.1"/>
    <property type="molecule type" value="Genomic_DNA"/>
</dbReference>
<evidence type="ECO:0000313" key="2">
    <source>
        <dbReference type="EMBL" id="MDI1492449.1"/>
    </source>
</evidence>
<proteinExistence type="predicted"/>
<evidence type="ECO:0000313" key="3">
    <source>
        <dbReference type="Proteomes" id="UP001161017"/>
    </source>
</evidence>
<feature type="coiled-coil region" evidence="1">
    <location>
        <begin position="168"/>
        <end position="195"/>
    </location>
</feature>